<name>A0A8H7VHW2_9FUNG</name>
<gene>
    <name evidence="13" type="ORF">INT45_000856</name>
</gene>
<keyword evidence="3" id="KW-0813">Transport</keyword>
<evidence type="ECO:0000256" key="3">
    <source>
        <dbReference type="ARBA" id="ARBA00022448"/>
    </source>
</evidence>
<keyword evidence="10 11" id="KW-0472">Membrane</keyword>
<comment type="subcellular location">
    <subcellularLocation>
        <location evidence="2">Membrane</location>
        <topology evidence="2">Multi-pass membrane protein</topology>
    </subcellularLocation>
</comment>
<dbReference type="InterPro" id="IPR045150">
    <property type="entry name" value="CYB561D1/2"/>
</dbReference>
<sequence>MFKYKDAIFGLAIQSGLLLFLGLVIAVLVQIPFTYRILHPIFMMLFVVSITEGVYLLQTTSTPKEKKKGLKLHAFIQSFAYVFLLVGFIIMVHAFSTRSSHFNSQHSKFGLAVFIYIFFQGLFGITMAYFPNFVFGSIDKGKSLWKFHRITGYLFLILVWVTAELGIRTPLMITFMPTPNMIAGHWVALVLVVIGITGRVRLYKWGLGGPPKARHDSLDIIQDEQQQTSRSGDLEQK</sequence>
<evidence type="ECO:0000256" key="11">
    <source>
        <dbReference type="SAM" id="Phobius"/>
    </source>
</evidence>
<dbReference type="SMART" id="SM00665">
    <property type="entry name" value="B561"/>
    <property type="match status" value="1"/>
</dbReference>
<keyword evidence="4" id="KW-0349">Heme</keyword>
<dbReference type="Proteomes" id="UP000646827">
    <property type="component" value="Unassembled WGS sequence"/>
</dbReference>
<organism evidence="13 14">
    <name type="scientific">Circinella minor</name>
    <dbReference type="NCBI Taxonomy" id="1195481"/>
    <lineage>
        <taxon>Eukaryota</taxon>
        <taxon>Fungi</taxon>
        <taxon>Fungi incertae sedis</taxon>
        <taxon>Mucoromycota</taxon>
        <taxon>Mucoromycotina</taxon>
        <taxon>Mucoromycetes</taxon>
        <taxon>Mucorales</taxon>
        <taxon>Lichtheimiaceae</taxon>
        <taxon>Circinella</taxon>
    </lineage>
</organism>
<reference evidence="13 14" key="1">
    <citation type="submission" date="2020-12" db="EMBL/GenBank/DDBJ databases">
        <title>Metabolic potential, ecology and presence of endohyphal bacteria is reflected in genomic diversity of Mucoromycotina.</title>
        <authorList>
            <person name="Muszewska A."/>
            <person name="Okrasinska A."/>
            <person name="Steczkiewicz K."/>
            <person name="Drgas O."/>
            <person name="Orlowska M."/>
            <person name="Perlinska-Lenart U."/>
            <person name="Aleksandrzak-Piekarczyk T."/>
            <person name="Szatraj K."/>
            <person name="Zielenkiewicz U."/>
            <person name="Pilsyk S."/>
            <person name="Malc E."/>
            <person name="Mieczkowski P."/>
            <person name="Kruszewska J.S."/>
            <person name="Biernat P."/>
            <person name="Pawlowska J."/>
        </authorList>
    </citation>
    <scope>NUCLEOTIDE SEQUENCE [LARGE SCALE GENOMIC DNA]</scope>
    <source>
        <strain evidence="13 14">CBS 142.35</strain>
    </source>
</reference>
<comment type="cofactor">
    <cofactor evidence="1">
        <name>heme b</name>
        <dbReference type="ChEBI" id="CHEBI:60344"/>
    </cofactor>
</comment>
<evidence type="ECO:0000256" key="2">
    <source>
        <dbReference type="ARBA" id="ARBA00004141"/>
    </source>
</evidence>
<feature type="transmembrane region" description="Helical" evidence="11">
    <location>
        <begin position="7"/>
        <end position="31"/>
    </location>
</feature>
<dbReference type="PROSITE" id="PS50939">
    <property type="entry name" value="CYTOCHROME_B561"/>
    <property type="match status" value="1"/>
</dbReference>
<protein>
    <recommendedName>
        <fullName evidence="12">Cytochrome b561 domain-containing protein</fullName>
    </recommendedName>
</protein>
<feature type="transmembrane region" description="Helical" evidence="11">
    <location>
        <begin position="78"/>
        <end position="97"/>
    </location>
</feature>
<feature type="transmembrane region" description="Helical" evidence="11">
    <location>
        <begin position="150"/>
        <end position="171"/>
    </location>
</feature>
<feature type="transmembrane region" description="Helical" evidence="11">
    <location>
        <begin position="183"/>
        <end position="202"/>
    </location>
</feature>
<comment type="caution">
    <text evidence="13">The sequence shown here is derived from an EMBL/GenBank/DDBJ whole genome shotgun (WGS) entry which is preliminary data.</text>
</comment>
<feature type="domain" description="Cytochrome b561" evidence="12">
    <location>
        <begin position="1"/>
        <end position="203"/>
    </location>
</feature>
<keyword evidence="8 11" id="KW-1133">Transmembrane helix</keyword>
<feature type="transmembrane region" description="Helical" evidence="11">
    <location>
        <begin position="37"/>
        <end position="57"/>
    </location>
</feature>
<keyword evidence="5 11" id="KW-0812">Transmembrane</keyword>
<dbReference type="Pfam" id="PF03188">
    <property type="entry name" value="Cytochrom_B561"/>
    <property type="match status" value="1"/>
</dbReference>
<evidence type="ECO:0000256" key="6">
    <source>
        <dbReference type="ARBA" id="ARBA00022723"/>
    </source>
</evidence>
<evidence type="ECO:0000313" key="14">
    <source>
        <dbReference type="Proteomes" id="UP000646827"/>
    </source>
</evidence>
<evidence type="ECO:0000256" key="8">
    <source>
        <dbReference type="ARBA" id="ARBA00022989"/>
    </source>
</evidence>
<evidence type="ECO:0000256" key="1">
    <source>
        <dbReference type="ARBA" id="ARBA00001970"/>
    </source>
</evidence>
<evidence type="ECO:0000259" key="12">
    <source>
        <dbReference type="PROSITE" id="PS50939"/>
    </source>
</evidence>
<evidence type="ECO:0000256" key="10">
    <source>
        <dbReference type="ARBA" id="ARBA00023136"/>
    </source>
</evidence>
<dbReference type="InterPro" id="IPR006593">
    <property type="entry name" value="Cyt_b561/ferric_Rdtase_TM"/>
</dbReference>
<dbReference type="PANTHER" id="PTHR15422">
    <property type="entry name" value="OS05G0565100 PROTEIN"/>
    <property type="match status" value="1"/>
</dbReference>
<dbReference type="Gene3D" id="1.20.120.1770">
    <property type="match status" value="1"/>
</dbReference>
<keyword evidence="6" id="KW-0479">Metal-binding</keyword>
<dbReference type="GO" id="GO:0140575">
    <property type="term" value="F:transmembrane monodehydroascorbate reductase activity"/>
    <property type="evidence" value="ECO:0007669"/>
    <property type="project" value="InterPro"/>
</dbReference>
<dbReference type="GO" id="GO:0046872">
    <property type="term" value="F:metal ion binding"/>
    <property type="evidence" value="ECO:0007669"/>
    <property type="project" value="UniProtKB-KW"/>
</dbReference>
<dbReference type="EMBL" id="JAEPRB010000059">
    <property type="protein sequence ID" value="KAG2223536.1"/>
    <property type="molecule type" value="Genomic_DNA"/>
</dbReference>
<evidence type="ECO:0000256" key="9">
    <source>
        <dbReference type="ARBA" id="ARBA00023004"/>
    </source>
</evidence>
<dbReference type="OrthoDB" id="432881at2759"/>
<keyword evidence="14" id="KW-1185">Reference proteome</keyword>
<evidence type="ECO:0000256" key="5">
    <source>
        <dbReference type="ARBA" id="ARBA00022692"/>
    </source>
</evidence>
<accession>A0A8H7VHW2</accession>
<evidence type="ECO:0000313" key="13">
    <source>
        <dbReference type="EMBL" id="KAG2223536.1"/>
    </source>
</evidence>
<proteinExistence type="predicted"/>
<dbReference type="AlphaFoldDB" id="A0A8H7VHW2"/>
<dbReference type="PANTHER" id="PTHR15422:SF45">
    <property type="entry name" value="CYTOCHROME B561 DOMAIN-CONTAINING PROTEIN"/>
    <property type="match status" value="1"/>
</dbReference>
<feature type="transmembrane region" description="Helical" evidence="11">
    <location>
        <begin position="109"/>
        <end position="130"/>
    </location>
</feature>
<keyword evidence="7" id="KW-0249">Electron transport</keyword>
<evidence type="ECO:0000256" key="7">
    <source>
        <dbReference type="ARBA" id="ARBA00022982"/>
    </source>
</evidence>
<keyword evidence="9" id="KW-0408">Iron</keyword>
<dbReference type="GO" id="GO:0016020">
    <property type="term" value="C:membrane"/>
    <property type="evidence" value="ECO:0007669"/>
    <property type="project" value="UniProtKB-SubCell"/>
</dbReference>
<evidence type="ECO:0000256" key="4">
    <source>
        <dbReference type="ARBA" id="ARBA00022617"/>
    </source>
</evidence>